<evidence type="ECO:0000256" key="2">
    <source>
        <dbReference type="ARBA" id="ARBA00008799"/>
    </source>
</evidence>
<dbReference type="GO" id="GO:0003825">
    <property type="term" value="F:alpha,alpha-trehalose-phosphate synthase (UDP-forming) activity"/>
    <property type="evidence" value="ECO:0007669"/>
    <property type="project" value="TreeGrafter"/>
</dbReference>
<dbReference type="Gene3D" id="3.30.70.1020">
    <property type="entry name" value="Trehalose-6-phosphate phosphatase related protein, domain 2"/>
    <property type="match status" value="1"/>
</dbReference>
<accession>A0A2P8CKK8</accession>
<evidence type="ECO:0000313" key="4">
    <source>
        <dbReference type="EMBL" id="PSK85485.1"/>
    </source>
</evidence>
<sequence length="738" mass="85319">MSKIHIVSNRLPYSIKDTENGFSLKPSVGGLATGMKSIYKDYHGSWIGWPGVAKEDHSTKELDQIDALLEKENCIPVHLSHEEINLYYEGFSNRTIWPLFHYFTQFADFNAETWEVYKAVNQKMADATISILEDGDSVWVHDYQLLLVPEMIKSKMPNVTIGFFLHIPFPSFEVFRTLPWRKELIKGMLGADLVGFHVYDYERHFFSTVRRLFGYEISFNQIHVEDRIILADAFPMGIDYDKFHDAALATHQKPLQEKSRLHQELEKYFLTSPDRRLILSIDRLDYTKGIPNRLKAFARFLEKYPEFRYKVTLVMLAVPSRGQVDHYQQLKKEVDELVGSINGLYGSINYTPVWYFYRSLPFENLIELYSSCDVALITPVRDGMNLVAKEYVASRTNKSGVIILSEMAGVAKEMGEAIIINPNDENDTAESIYQALTMPLDEQRERMSYLQDRIKRYDIFKWANEFVKSLNTARDIQSDFLAKRINSKIQKQLVADYRKSKKRAIFLDYDGTLTNFRKNPQDASPDEELHNLLKQLEQDEHNDVTLISGRDRATLEKWMEGHKVNLICEHGVWVKNLGGTWKTLTNISNSWIDMVRPILENFVDRTPGSFIEDKNYSIVWHYRKAEPEQGELRANELKDELTNLVSNHNLEIMEGNKVIEVKNGGINKGVAALNFLHGKDYDYVLAMGDDWTDEYMFRELPREAITIKVGLKHTSAAYNLESVAAVREFLGNLVNASK</sequence>
<dbReference type="InterPro" id="IPR036412">
    <property type="entry name" value="HAD-like_sf"/>
</dbReference>
<evidence type="ECO:0000313" key="6">
    <source>
        <dbReference type="Proteomes" id="UP000396862"/>
    </source>
</evidence>
<organism evidence="4 5">
    <name type="scientific">Prolixibacter denitrificans</name>
    <dbReference type="NCBI Taxonomy" id="1541063"/>
    <lineage>
        <taxon>Bacteria</taxon>
        <taxon>Pseudomonadati</taxon>
        <taxon>Bacteroidota</taxon>
        <taxon>Bacteroidia</taxon>
        <taxon>Marinilabiliales</taxon>
        <taxon>Prolixibacteraceae</taxon>
        <taxon>Prolixibacter</taxon>
    </lineage>
</organism>
<dbReference type="Gene3D" id="3.40.50.1000">
    <property type="entry name" value="HAD superfamily/HAD-like"/>
    <property type="match status" value="1"/>
</dbReference>
<dbReference type="EMBL" id="PYGC01000001">
    <property type="protein sequence ID" value="PSK85485.1"/>
    <property type="molecule type" value="Genomic_DNA"/>
</dbReference>
<evidence type="ECO:0000256" key="1">
    <source>
        <dbReference type="ARBA" id="ARBA00006330"/>
    </source>
</evidence>
<dbReference type="InterPro" id="IPR006379">
    <property type="entry name" value="HAD-SF_hydro_IIB"/>
</dbReference>
<dbReference type="Proteomes" id="UP000396862">
    <property type="component" value="Unassembled WGS sequence"/>
</dbReference>
<comment type="similarity">
    <text evidence="2">Belongs to the glycosyltransferase 20 family.</text>
</comment>
<reference evidence="3 6" key="2">
    <citation type="submission" date="2019-10" db="EMBL/GenBank/DDBJ databases">
        <title>Prolixibacter strains distinguished by the presence of nitrate reductase genes were adept at nitrate-dependent anaerobic corrosion of metallic iron and carbon steel.</title>
        <authorList>
            <person name="Iino T."/>
            <person name="Shono N."/>
            <person name="Ito K."/>
            <person name="Nakamura R."/>
            <person name="Sueoka K."/>
            <person name="Harayama S."/>
            <person name="Ohkuma M."/>
        </authorList>
    </citation>
    <scope>NUCLEOTIDE SEQUENCE [LARGE SCALE GENOMIC DNA]</scope>
    <source>
        <strain evidence="3 6">MIC1-1</strain>
    </source>
</reference>
<keyword evidence="6" id="KW-1185">Reference proteome</keyword>
<dbReference type="CDD" id="cd01627">
    <property type="entry name" value="HAD_TPP"/>
    <property type="match status" value="1"/>
</dbReference>
<dbReference type="GO" id="GO:0005992">
    <property type="term" value="P:trehalose biosynthetic process"/>
    <property type="evidence" value="ECO:0007669"/>
    <property type="project" value="InterPro"/>
</dbReference>
<dbReference type="Pfam" id="PF02358">
    <property type="entry name" value="Trehalose_PPase"/>
    <property type="match status" value="1"/>
</dbReference>
<gene>
    <name evidence="4" type="ORF">CLV93_101441</name>
    <name evidence="3" type="ORF">JCM18694_03510</name>
</gene>
<dbReference type="EMBL" id="BLAU01000001">
    <property type="protein sequence ID" value="GET20105.1"/>
    <property type="molecule type" value="Genomic_DNA"/>
</dbReference>
<dbReference type="Proteomes" id="UP000240621">
    <property type="component" value="Unassembled WGS sequence"/>
</dbReference>
<dbReference type="NCBIfam" id="TIGR01484">
    <property type="entry name" value="HAD-SF-IIB"/>
    <property type="match status" value="1"/>
</dbReference>
<dbReference type="AlphaFoldDB" id="A0A2P8CKK8"/>
<dbReference type="CDD" id="cd03788">
    <property type="entry name" value="GT20_TPS"/>
    <property type="match status" value="1"/>
</dbReference>
<dbReference type="RefSeq" id="WP_106540526.1">
    <property type="nucleotide sequence ID" value="NZ_BLAU01000001.1"/>
</dbReference>
<dbReference type="SUPFAM" id="SSF53756">
    <property type="entry name" value="UDP-Glycosyltransferase/glycogen phosphorylase"/>
    <property type="match status" value="1"/>
</dbReference>
<evidence type="ECO:0000313" key="3">
    <source>
        <dbReference type="EMBL" id="GET20105.1"/>
    </source>
</evidence>
<comment type="similarity">
    <text evidence="1">In the C-terminal section; belongs to the trehalose phosphatase family.</text>
</comment>
<dbReference type="InterPro" id="IPR003337">
    <property type="entry name" value="Trehalose_PPase"/>
</dbReference>
<protein>
    <submittedName>
        <fullName evidence="3">Bifunctional alpha,alpha-trehalose-phosphate synthase (UDP-forming)/trehalose-phosphatase</fullName>
    </submittedName>
    <submittedName>
        <fullName evidence="4">Trehalose 6-phosphate synthase/phosphatase</fullName>
    </submittedName>
</protein>
<dbReference type="NCBIfam" id="TIGR00685">
    <property type="entry name" value="T6PP"/>
    <property type="match status" value="1"/>
</dbReference>
<name>A0A2P8CKK8_9BACT</name>
<proteinExistence type="inferred from homology"/>
<dbReference type="OrthoDB" id="9761633at2"/>
<dbReference type="InterPro" id="IPR001830">
    <property type="entry name" value="Glyco_trans_20"/>
</dbReference>
<dbReference type="GO" id="GO:0004805">
    <property type="term" value="F:trehalose-phosphatase activity"/>
    <property type="evidence" value="ECO:0007669"/>
    <property type="project" value="TreeGrafter"/>
</dbReference>
<dbReference type="PANTHER" id="PTHR10788">
    <property type="entry name" value="TREHALOSE-6-PHOSPHATE SYNTHASE"/>
    <property type="match status" value="1"/>
</dbReference>
<dbReference type="InterPro" id="IPR023214">
    <property type="entry name" value="HAD_sf"/>
</dbReference>
<dbReference type="NCBIfam" id="NF011071">
    <property type="entry name" value="PRK14501.1"/>
    <property type="match status" value="1"/>
</dbReference>
<dbReference type="GO" id="GO:0005829">
    <property type="term" value="C:cytosol"/>
    <property type="evidence" value="ECO:0007669"/>
    <property type="project" value="TreeGrafter"/>
</dbReference>
<dbReference type="SUPFAM" id="SSF56784">
    <property type="entry name" value="HAD-like"/>
    <property type="match status" value="1"/>
</dbReference>
<reference evidence="4 5" key="1">
    <citation type="submission" date="2018-03" db="EMBL/GenBank/DDBJ databases">
        <title>Genomic Encyclopedia of Archaeal and Bacterial Type Strains, Phase II (KMG-II): from individual species to whole genera.</title>
        <authorList>
            <person name="Goeker M."/>
        </authorList>
    </citation>
    <scope>NUCLEOTIDE SEQUENCE [LARGE SCALE GENOMIC DNA]</scope>
    <source>
        <strain evidence="4 5">DSM 27267</strain>
    </source>
</reference>
<evidence type="ECO:0000313" key="5">
    <source>
        <dbReference type="Proteomes" id="UP000240621"/>
    </source>
</evidence>
<dbReference type="Gene3D" id="3.40.50.2000">
    <property type="entry name" value="Glycogen Phosphorylase B"/>
    <property type="match status" value="2"/>
</dbReference>
<dbReference type="PANTHER" id="PTHR10788:SF106">
    <property type="entry name" value="BCDNA.GH08860"/>
    <property type="match status" value="1"/>
</dbReference>
<dbReference type="Pfam" id="PF00982">
    <property type="entry name" value="Glyco_transf_20"/>
    <property type="match status" value="1"/>
</dbReference>
<comment type="caution">
    <text evidence="4">The sequence shown here is derived from an EMBL/GenBank/DDBJ whole genome shotgun (WGS) entry which is preliminary data.</text>
</comment>